<dbReference type="HOGENOM" id="CLU_1384198_0_0_1"/>
<dbReference type="OrthoDB" id="10343023at2759"/>
<protein>
    <submittedName>
        <fullName evidence="1">Uncharacterized protein</fullName>
    </submittedName>
</protein>
<dbReference type="EMBL" id="KN846973">
    <property type="protein sequence ID" value="KIW78248.1"/>
    <property type="molecule type" value="Genomic_DNA"/>
</dbReference>
<evidence type="ECO:0000313" key="2">
    <source>
        <dbReference type="Proteomes" id="UP000053029"/>
    </source>
</evidence>
<dbReference type="AlphaFoldDB" id="A0A0D2GC56"/>
<accession>A0A0D2GC56</accession>
<evidence type="ECO:0000313" key="1">
    <source>
        <dbReference type="EMBL" id="KIW78248.1"/>
    </source>
</evidence>
<dbReference type="RefSeq" id="XP_013282056.1">
    <property type="nucleotide sequence ID" value="XM_013426602.1"/>
</dbReference>
<keyword evidence="2" id="KW-1185">Reference proteome</keyword>
<dbReference type="Proteomes" id="UP000053029">
    <property type="component" value="Unassembled WGS sequence"/>
</dbReference>
<dbReference type="VEuPathDB" id="FungiDB:Z517_08082"/>
<sequence>MSQYLRHTPDVLESACRELSKFLDVQEYWWPLFVNLPTSSQARRLALVDAVFERVRDPDYDVAAFQAEYAASHSEDLDEGVADILRAWLDVAAAAPAGGGGEEYPRDVNVMWHGGAEAEEQEIYHKRAIACLDSERGKTTTFPIPTYRTLGAVLPETAPITVNKFCVTPPVAAIYQLASNLYLPVASLGTLTDAISA</sequence>
<proteinExistence type="predicted"/>
<gene>
    <name evidence="1" type="ORF">Z517_08082</name>
</gene>
<organism evidence="1 2">
    <name type="scientific">Fonsecaea pedrosoi CBS 271.37</name>
    <dbReference type="NCBI Taxonomy" id="1442368"/>
    <lineage>
        <taxon>Eukaryota</taxon>
        <taxon>Fungi</taxon>
        <taxon>Dikarya</taxon>
        <taxon>Ascomycota</taxon>
        <taxon>Pezizomycotina</taxon>
        <taxon>Eurotiomycetes</taxon>
        <taxon>Chaetothyriomycetidae</taxon>
        <taxon>Chaetothyriales</taxon>
        <taxon>Herpotrichiellaceae</taxon>
        <taxon>Fonsecaea</taxon>
    </lineage>
</organism>
<name>A0A0D2GC56_9EURO</name>
<reference evidence="1 2" key="1">
    <citation type="submission" date="2015-01" db="EMBL/GenBank/DDBJ databases">
        <title>The Genome Sequence of Fonsecaea pedrosoi CBS 271.37.</title>
        <authorList>
            <consortium name="The Broad Institute Genomics Platform"/>
            <person name="Cuomo C."/>
            <person name="de Hoog S."/>
            <person name="Gorbushina A."/>
            <person name="Stielow B."/>
            <person name="Teixiera M."/>
            <person name="Abouelleil A."/>
            <person name="Chapman S.B."/>
            <person name="Priest M."/>
            <person name="Young S.K."/>
            <person name="Wortman J."/>
            <person name="Nusbaum C."/>
            <person name="Birren B."/>
        </authorList>
    </citation>
    <scope>NUCLEOTIDE SEQUENCE [LARGE SCALE GENOMIC DNA]</scope>
    <source>
        <strain evidence="1 2">CBS 271.37</strain>
    </source>
</reference>
<dbReference type="GeneID" id="25307572"/>